<dbReference type="Pfam" id="PF08281">
    <property type="entry name" value="Sigma70_r4_2"/>
    <property type="match status" value="1"/>
</dbReference>
<dbReference type="EMBL" id="JBJHQH010000037">
    <property type="protein sequence ID" value="MFK9095214.1"/>
    <property type="molecule type" value="Genomic_DNA"/>
</dbReference>
<dbReference type="Pfam" id="PF04542">
    <property type="entry name" value="Sigma70_r2"/>
    <property type="match status" value="1"/>
</dbReference>
<organism evidence="4 5">
    <name type="scientific">Bacillus salipaludis</name>
    <dbReference type="NCBI Taxonomy" id="2547811"/>
    <lineage>
        <taxon>Bacteria</taxon>
        <taxon>Bacillati</taxon>
        <taxon>Bacillota</taxon>
        <taxon>Bacilli</taxon>
        <taxon>Bacillales</taxon>
        <taxon>Bacillaceae</taxon>
        <taxon>Bacillus</taxon>
    </lineage>
</organism>
<dbReference type="InterPro" id="IPR032710">
    <property type="entry name" value="NTF2-like_dom_sf"/>
</dbReference>
<dbReference type="SUPFAM" id="SSF88659">
    <property type="entry name" value="Sigma3 and sigma4 domains of RNA polymerase sigma factors"/>
    <property type="match status" value="1"/>
</dbReference>
<name>A0ABW8RR46_9BACI</name>
<evidence type="ECO:0000259" key="3">
    <source>
        <dbReference type="Pfam" id="PF08281"/>
    </source>
</evidence>
<dbReference type="PANTHER" id="PTHR30173">
    <property type="entry name" value="SIGMA 19 FACTOR"/>
    <property type="match status" value="1"/>
</dbReference>
<evidence type="ECO:0000313" key="4">
    <source>
        <dbReference type="EMBL" id="MFK9095214.1"/>
    </source>
</evidence>
<feature type="domain" description="RNA polymerase sigma factor 70 region 4 type 2" evidence="3">
    <location>
        <begin position="109"/>
        <end position="160"/>
    </location>
</feature>
<dbReference type="RefSeq" id="WP_406583613.1">
    <property type="nucleotide sequence ID" value="NZ_JBJHQH010000037.1"/>
</dbReference>
<reference evidence="4 5" key="1">
    <citation type="submission" date="2024-11" db="EMBL/GenBank/DDBJ databases">
        <authorList>
            <person name="Lucas J.A."/>
        </authorList>
    </citation>
    <scope>NUCLEOTIDE SEQUENCE [LARGE SCALE GENOMIC DNA]</scope>
    <source>
        <strain evidence="4 5">Z 5.4</strain>
    </source>
</reference>
<dbReference type="InterPro" id="IPR014303">
    <property type="entry name" value="RNA_pol_sigma-70_ECF"/>
</dbReference>
<sequence>MSMEGIYQTYQSLLFSLAYRMLGSVMDSEDIVQEAFISFNQLPNHEHIENKKAYLCKIVTNRCLDLIRSSAKQREVYVGPWLPEPLLEIENSANDPSQAFFQQESISTAYLLLLQQLNAIERAVFLLREVFQYSYDEIAEILGKSNANCRQIFHRAKKSMEYDPKKQHSISMAESTVKEFVQSIINGNVNQLLELVSEDVAMYSDGGGKVKAAQIPIFGATRVVQLLQNLMKMYAGKSTIKYTSVNGLPGLILTIDDHLQYVYSFAFSGNRIQTIYSVANPDKLRHLKWKTPYDH</sequence>
<dbReference type="NCBIfam" id="TIGR02957">
    <property type="entry name" value="SigX4"/>
    <property type="match status" value="1"/>
</dbReference>
<dbReference type="SUPFAM" id="SSF54427">
    <property type="entry name" value="NTF2-like"/>
    <property type="match status" value="1"/>
</dbReference>
<comment type="subunit">
    <text evidence="1">Interacts transiently with the RNA polymerase catalytic core formed by RpoA, RpoB, RpoC and RpoZ (2 alpha, 1 beta, 1 beta' and 1 omega subunit) to form the RNA polymerase holoenzyme that can initiate transcription.</text>
</comment>
<protein>
    <submittedName>
        <fullName evidence="4">RNA polymerase sigma-70 factor</fullName>
    </submittedName>
</protein>
<keyword evidence="5" id="KW-1185">Reference proteome</keyword>
<dbReference type="Proteomes" id="UP001623041">
    <property type="component" value="Unassembled WGS sequence"/>
</dbReference>
<dbReference type="Gene3D" id="1.10.1740.10">
    <property type="match status" value="1"/>
</dbReference>
<proteinExistence type="predicted"/>
<evidence type="ECO:0000256" key="1">
    <source>
        <dbReference type="ARBA" id="ARBA00011344"/>
    </source>
</evidence>
<accession>A0ABW8RR46</accession>
<dbReference type="PANTHER" id="PTHR30173:SF36">
    <property type="entry name" value="ECF RNA POLYMERASE SIGMA FACTOR SIGJ"/>
    <property type="match status" value="1"/>
</dbReference>
<feature type="domain" description="RNA polymerase sigma-70 region 2" evidence="2">
    <location>
        <begin position="6"/>
        <end position="71"/>
    </location>
</feature>
<dbReference type="Gene3D" id="1.10.10.10">
    <property type="entry name" value="Winged helix-like DNA-binding domain superfamily/Winged helix DNA-binding domain"/>
    <property type="match status" value="1"/>
</dbReference>
<dbReference type="InterPro" id="IPR007627">
    <property type="entry name" value="RNA_pol_sigma70_r2"/>
</dbReference>
<dbReference type="InterPro" id="IPR013325">
    <property type="entry name" value="RNA_pol_sigma_r2"/>
</dbReference>
<dbReference type="InterPro" id="IPR013324">
    <property type="entry name" value="RNA_pol_sigma_r3/r4-like"/>
</dbReference>
<evidence type="ECO:0000259" key="2">
    <source>
        <dbReference type="Pfam" id="PF04542"/>
    </source>
</evidence>
<dbReference type="NCBIfam" id="NF007214">
    <property type="entry name" value="PRK09636.1"/>
    <property type="match status" value="1"/>
</dbReference>
<comment type="caution">
    <text evidence="4">The sequence shown here is derived from an EMBL/GenBank/DDBJ whole genome shotgun (WGS) entry which is preliminary data.</text>
</comment>
<gene>
    <name evidence="4" type="ORF">ACJEBI_27650</name>
</gene>
<dbReference type="InterPro" id="IPR014284">
    <property type="entry name" value="RNA_pol_sigma-70_dom"/>
</dbReference>
<dbReference type="InterPro" id="IPR036388">
    <property type="entry name" value="WH-like_DNA-bd_sf"/>
</dbReference>
<evidence type="ECO:0000313" key="5">
    <source>
        <dbReference type="Proteomes" id="UP001623041"/>
    </source>
</evidence>
<dbReference type="SUPFAM" id="SSF88946">
    <property type="entry name" value="Sigma2 domain of RNA polymerase sigma factors"/>
    <property type="match status" value="1"/>
</dbReference>
<dbReference type="InterPro" id="IPR013249">
    <property type="entry name" value="RNA_pol_sigma70_r4_t2"/>
</dbReference>
<dbReference type="CDD" id="cd06171">
    <property type="entry name" value="Sigma70_r4"/>
    <property type="match status" value="1"/>
</dbReference>
<dbReference type="InterPro" id="IPR052704">
    <property type="entry name" value="ECF_Sigma-70_Domain"/>
</dbReference>
<dbReference type="NCBIfam" id="TIGR02937">
    <property type="entry name" value="sigma70-ECF"/>
    <property type="match status" value="1"/>
</dbReference>